<evidence type="ECO:0000256" key="2">
    <source>
        <dbReference type="ARBA" id="ARBA00022679"/>
    </source>
</evidence>
<evidence type="ECO:0000256" key="1">
    <source>
        <dbReference type="ARBA" id="ARBA00022527"/>
    </source>
</evidence>
<accession>A0A8T2IJV7</accession>
<feature type="compositionally biased region" description="Basic and acidic residues" evidence="6">
    <location>
        <begin position="328"/>
        <end position="343"/>
    </location>
</feature>
<reference evidence="7" key="1">
    <citation type="thesis" date="2020" institute="ProQuest LLC" country="789 East Eisenhower Parkway, Ann Arbor, MI, USA">
        <title>Comparative Genomics and Chromosome Evolution.</title>
        <authorList>
            <person name="Mudd A.B."/>
        </authorList>
    </citation>
    <scope>NUCLEOTIDE SEQUENCE</scope>
    <source>
        <strain evidence="7">Female2</strain>
        <tissue evidence="7">Blood</tissue>
    </source>
</reference>
<evidence type="ECO:0000313" key="8">
    <source>
        <dbReference type="Proteomes" id="UP000812440"/>
    </source>
</evidence>
<dbReference type="GO" id="GO:0004674">
    <property type="term" value="F:protein serine/threonine kinase activity"/>
    <property type="evidence" value="ECO:0007669"/>
    <property type="project" value="UniProtKB-KW"/>
</dbReference>
<feature type="region of interest" description="Disordered" evidence="6">
    <location>
        <begin position="20"/>
        <end position="86"/>
    </location>
</feature>
<feature type="region of interest" description="Disordered" evidence="6">
    <location>
        <begin position="153"/>
        <end position="205"/>
    </location>
</feature>
<dbReference type="Proteomes" id="UP000812440">
    <property type="component" value="Unassembled WGS sequence"/>
</dbReference>
<organism evidence="7 8">
    <name type="scientific">Hymenochirus boettgeri</name>
    <name type="common">Congo dwarf clawed frog</name>
    <dbReference type="NCBI Taxonomy" id="247094"/>
    <lineage>
        <taxon>Eukaryota</taxon>
        <taxon>Metazoa</taxon>
        <taxon>Chordata</taxon>
        <taxon>Craniata</taxon>
        <taxon>Vertebrata</taxon>
        <taxon>Euteleostomi</taxon>
        <taxon>Amphibia</taxon>
        <taxon>Batrachia</taxon>
        <taxon>Anura</taxon>
        <taxon>Pipoidea</taxon>
        <taxon>Pipidae</taxon>
        <taxon>Pipinae</taxon>
        <taxon>Hymenochirus</taxon>
    </lineage>
</organism>
<feature type="compositionally biased region" description="Polar residues" evidence="6">
    <location>
        <begin position="33"/>
        <end position="60"/>
    </location>
</feature>
<evidence type="ECO:0000313" key="7">
    <source>
        <dbReference type="EMBL" id="KAG8430821.1"/>
    </source>
</evidence>
<feature type="compositionally biased region" description="Low complexity" evidence="6">
    <location>
        <begin position="397"/>
        <end position="410"/>
    </location>
</feature>
<feature type="region of interest" description="Disordered" evidence="6">
    <location>
        <begin position="389"/>
        <end position="424"/>
    </location>
</feature>
<keyword evidence="5" id="KW-0067">ATP-binding</keyword>
<keyword evidence="8" id="KW-1185">Reference proteome</keyword>
<name>A0A8T2IJV7_9PIPI</name>
<feature type="region of interest" description="Disordered" evidence="6">
    <location>
        <begin position="459"/>
        <end position="485"/>
    </location>
</feature>
<proteinExistence type="predicted"/>
<evidence type="ECO:0000256" key="4">
    <source>
        <dbReference type="ARBA" id="ARBA00022777"/>
    </source>
</evidence>
<dbReference type="GO" id="GO:0051496">
    <property type="term" value="P:positive regulation of stress fiber assembly"/>
    <property type="evidence" value="ECO:0007669"/>
    <property type="project" value="TreeGrafter"/>
</dbReference>
<dbReference type="InterPro" id="IPR050940">
    <property type="entry name" value="Actin_reg-Ser/Thr_kinase"/>
</dbReference>
<dbReference type="GO" id="GO:0005737">
    <property type="term" value="C:cytoplasm"/>
    <property type="evidence" value="ECO:0007669"/>
    <property type="project" value="TreeGrafter"/>
</dbReference>
<gene>
    <name evidence="7" type="ORF">GDO86_019962</name>
</gene>
<protein>
    <submittedName>
        <fullName evidence="7">Uncharacterized protein</fullName>
    </submittedName>
</protein>
<sequence>MSPEARPSFSEVTQRLERMLENMEHKKAPPPLRTTTSLENDVISPQNGGNQGIITRNNPVLGTLSPPDQRLSRSQSDMFSPLPPDPYDNLLNDTPARVNPFSQREDLKGGRIKLFDTPSKSVISLTFDLPPPLSYQMSIPVTPEPVVEAQCDFSEPTARPRRCRSLPSSPELCRRGSPSLVAPNLKRPVHGTSEKSQRKDKKPLAMSYVQSEEPRVNGVRQEAMKPLFRMQDPLTNVQPSVDVLHPPCRSILNSRLCDGENGQSPIKRSNGTLVDGVEGNVLQCNGEEFTVLDRSRTDQVWTSEDYVTPRKDSNLAVDPSSPQYGPDSHQDKGIVEWNRHSNPDQDSVDISPCLDFPGTGEPMDCSSSPESTEENAFCQRSLHVRANGRMITPSPPLQSSLSSTPSSSRSPSPPVNTWQQAPSVTHKKLSLTDNNNVVCSKPLGWTGTLHPRSLESLEGNTWEGSLPGLSCEGAESGSTAPLHASSSSVLDHEETVSCPACCLGGFSFISVCRRSPADSSRYQNLNCEASRGLINTPPRPGPSRKIPEAQT</sequence>
<evidence type="ECO:0000256" key="5">
    <source>
        <dbReference type="ARBA" id="ARBA00022840"/>
    </source>
</evidence>
<dbReference type="PANTHER" id="PTHR46485:SF3">
    <property type="entry name" value="DUAL SPECIFICITY TESTIS-SPECIFIC PROTEIN KINASE 1"/>
    <property type="match status" value="1"/>
</dbReference>
<dbReference type="GO" id="GO:0005524">
    <property type="term" value="F:ATP binding"/>
    <property type="evidence" value="ECO:0007669"/>
    <property type="project" value="UniProtKB-KW"/>
</dbReference>
<keyword evidence="2" id="KW-0808">Transferase</keyword>
<keyword evidence="4" id="KW-0418">Kinase</keyword>
<dbReference type="PANTHER" id="PTHR46485">
    <property type="entry name" value="LIM DOMAIN KINASE 1"/>
    <property type="match status" value="1"/>
</dbReference>
<dbReference type="EMBL" id="JAACNH010000614">
    <property type="protein sequence ID" value="KAG8430821.1"/>
    <property type="molecule type" value="Genomic_DNA"/>
</dbReference>
<dbReference type="OrthoDB" id="20134at2759"/>
<feature type="compositionally biased region" description="Polar residues" evidence="6">
    <location>
        <begin position="476"/>
        <end position="485"/>
    </location>
</feature>
<evidence type="ECO:0000256" key="6">
    <source>
        <dbReference type="SAM" id="MobiDB-lite"/>
    </source>
</evidence>
<dbReference type="GO" id="GO:0005634">
    <property type="term" value="C:nucleus"/>
    <property type="evidence" value="ECO:0007669"/>
    <property type="project" value="TreeGrafter"/>
</dbReference>
<comment type="caution">
    <text evidence="7">The sequence shown here is derived from an EMBL/GenBank/DDBJ whole genome shotgun (WGS) entry which is preliminary data.</text>
</comment>
<dbReference type="GO" id="GO:0030036">
    <property type="term" value="P:actin cytoskeleton organization"/>
    <property type="evidence" value="ECO:0007669"/>
    <property type="project" value="TreeGrafter"/>
</dbReference>
<keyword evidence="3" id="KW-0547">Nucleotide-binding</keyword>
<feature type="region of interest" description="Disordered" evidence="6">
    <location>
        <begin position="303"/>
        <end position="376"/>
    </location>
</feature>
<keyword evidence="1" id="KW-0723">Serine/threonine-protein kinase</keyword>
<feature type="region of interest" description="Disordered" evidence="6">
    <location>
        <begin position="531"/>
        <end position="551"/>
    </location>
</feature>
<dbReference type="AlphaFoldDB" id="A0A8T2IJV7"/>
<evidence type="ECO:0000256" key="3">
    <source>
        <dbReference type="ARBA" id="ARBA00022741"/>
    </source>
</evidence>